<feature type="domain" description="Amphi-Trp" evidence="1">
    <location>
        <begin position="6"/>
        <end position="77"/>
    </location>
</feature>
<dbReference type="Pfam" id="PF20068">
    <property type="entry name" value="Amphi-Trp"/>
    <property type="match status" value="1"/>
</dbReference>
<comment type="caution">
    <text evidence="2">The sequence shown here is derived from an EMBL/GenBank/DDBJ whole genome shotgun (WGS) entry which is preliminary data.</text>
</comment>
<organism evidence="2 3">
    <name type="scientific">Kribbella amoyensis</name>
    <dbReference type="NCBI Taxonomy" id="996641"/>
    <lineage>
        <taxon>Bacteria</taxon>
        <taxon>Bacillati</taxon>
        <taxon>Actinomycetota</taxon>
        <taxon>Actinomycetes</taxon>
        <taxon>Propionibacteriales</taxon>
        <taxon>Kribbellaceae</taxon>
        <taxon>Kribbella</taxon>
    </lineage>
</organism>
<dbReference type="AlphaFoldDB" id="A0A561BLR7"/>
<sequence>MSERDVERNYSVPEFAAKLRRLADALESGKPFRIQIAGERFTVPRNAQISVEHERGDSEEEVEFQLKWSLADAEEADDDEAEV</sequence>
<protein>
    <submittedName>
        <fullName evidence="2">Amphi-Trp domain-containing protein</fullName>
    </submittedName>
</protein>
<accession>A0A561BLR7</accession>
<evidence type="ECO:0000259" key="1">
    <source>
        <dbReference type="Pfam" id="PF20068"/>
    </source>
</evidence>
<dbReference type="EMBL" id="VIVK01000001">
    <property type="protein sequence ID" value="TWD79785.1"/>
    <property type="molecule type" value="Genomic_DNA"/>
</dbReference>
<dbReference type="Proteomes" id="UP000318380">
    <property type="component" value="Unassembled WGS sequence"/>
</dbReference>
<name>A0A561BLR7_9ACTN</name>
<dbReference type="OrthoDB" id="3078539at2"/>
<dbReference type="InterPro" id="IPR027598">
    <property type="entry name" value="Amphi-Trp_dom"/>
</dbReference>
<evidence type="ECO:0000313" key="3">
    <source>
        <dbReference type="Proteomes" id="UP000318380"/>
    </source>
</evidence>
<evidence type="ECO:0000313" key="2">
    <source>
        <dbReference type="EMBL" id="TWD79785.1"/>
    </source>
</evidence>
<reference evidence="2 3" key="1">
    <citation type="submission" date="2019-06" db="EMBL/GenBank/DDBJ databases">
        <title>Sequencing the genomes of 1000 actinobacteria strains.</title>
        <authorList>
            <person name="Klenk H.-P."/>
        </authorList>
    </citation>
    <scope>NUCLEOTIDE SEQUENCE [LARGE SCALE GENOMIC DNA]</scope>
    <source>
        <strain evidence="2 3">DSM 24683</strain>
    </source>
</reference>
<keyword evidence="3" id="KW-1185">Reference proteome</keyword>
<dbReference type="NCBIfam" id="TIGR04354">
    <property type="entry name" value="amphi-Trp"/>
    <property type="match status" value="1"/>
</dbReference>
<proteinExistence type="predicted"/>
<gene>
    <name evidence="2" type="ORF">FB561_0851</name>
</gene>
<dbReference type="RefSeq" id="WP_145803201.1">
    <property type="nucleotide sequence ID" value="NZ_VIVK01000001.1"/>
</dbReference>